<keyword evidence="4" id="KW-1133">Transmembrane helix</keyword>
<name>A0A2M9ZI76_9LEPT</name>
<evidence type="ECO:0000313" key="7">
    <source>
        <dbReference type="EMBL" id="PJZ71712.1"/>
    </source>
</evidence>
<dbReference type="InterPro" id="IPR018062">
    <property type="entry name" value="HTH_AraC-typ_CS"/>
</dbReference>
<evidence type="ECO:0000256" key="2">
    <source>
        <dbReference type="ARBA" id="ARBA00023125"/>
    </source>
</evidence>
<organism evidence="7 9">
    <name type="scientific">Leptospira perolatii</name>
    <dbReference type="NCBI Taxonomy" id="2023191"/>
    <lineage>
        <taxon>Bacteria</taxon>
        <taxon>Pseudomonadati</taxon>
        <taxon>Spirochaetota</taxon>
        <taxon>Spirochaetia</taxon>
        <taxon>Leptospirales</taxon>
        <taxon>Leptospiraceae</taxon>
        <taxon>Leptospira</taxon>
    </lineage>
</organism>
<evidence type="ECO:0000313" key="6">
    <source>
        <dbReference type="EMBL" id="PJZ69865.1"/>
    </source>
</evidence>
<comment type="caution">
    <text evidence="7">The sequence shown here is derived from an EMBL/GenBank/DDBJ whole genome shotgun (WGS) entry which is preliminary data.</text>
</comment>
<proteinExistence type="predicted"/>
<keyword evidence="4" id="KW-0472">Membrane</keyword>
<dbReference type="InterPro" id="IPR018060">
    <property type="entry name" value="HTH_AraC"/>
</dbReference>
<evidence type="ECO:0000313" key="8">
    <source>
        <dbReference type="Proteomes" id="UP000231962"/>
    </source>
</evidence>
<dbReference type="Proteomes" id="UP000231962">
    <property type="component" value="Unassembled WGS sequence"/>
</dbReference>
<dbReference type="PROSITE" id="PS00041">
    <property type="entry name" value="HTH_ARAC_FAMILY_1"/>
    <property type="match status" value="1"/>
</dbReference>
<evidence type="ECO:0000256" key="4">
    <source>
        <dbReference type="SAM" id="Phobius"/>
    </source>
</evidence>
<dbReference type="GO" id="GO:0003700">
    <property type="term" value="F:DNA-binding transcription factor activity"/>
    <property type="evidence" value="ECO:0007669"/>
    <property type="project" value="InterPro"/>
</dbReference>
<dbReference type="PANTHER" id="PTHR43280">
    <property type="entry name" value="ARAC-FAMILY TRANSCRIPTIONAL REGULATOR"/>
    <property type="match status" value="1"/>
</dbReference>
<dbReference type="AlphaFoldDB" id="A0A2M9ZI76"/>
<sequence>MLLGTAALIRPNRRISNKLMFLLSVAVSVLFFYVYFLLRDIYFEPPFFNHLHIPFAWLLGPGMYSLFSATVKDQYEFKSDRWFYFPGALLFFALPLGSLVAPQYFRLRPVDYFVEGSTTPLDLLLLCAFLCNLGYYLKVFWDTRAMYRFENLKEEPGARVLLFIILGSSSVTLVLVFSYLLRDLHLLFGATVGTTFYAVASYLAHQHTPRLLQEIGPAVRDAYRNTRLEGIDLDALDYQVNELMFTEKLFLEEELTLSAMADKLDIKPYQLSEFLNQHRKTNFSRFINNFRVDEAVSILEKENGASILSVAYRSGFNSKATFNLAFKSAKGVSPREYLRRVKSI</sequence>
<feature type="transmembrane region" description="Helical" evidence="4">
    <location>
        <begin position="186"/>
        <end position="204"/>
    </location>
</feature>
<feature type="transmembrane region" description="Helical" evidence="4">
    <location>
        <begin position="160"/>
        <end position="180"/>
    </location>
</feature>
<reference evidence="8 9" key="1">
    <citation type="submission" date="2017-07" db="EMBL/GenBank/DDBJ databases">
        <title>Leptospira spp. isolated from tropical soils.</title>
        <authorList>
            <person name="Thibeaux R."/>
            <person name="Iraola G."/>
            <person name="Ferres I."/>
            <person name="Bierque E."/>
            <person name="Girault D."/>
            <person name="Soupe-Gilbert M.-E."/>
            <person name="Picardeau M."/>
            <person name="Goarant C."/>
        </authorList>
    </citation>
    <scope>NUCLEOTIDE SEQUENCE [LARGE SCALE GENOMIC DNA]</scope>
    <source>
        <strain evidence="7 9">FH1-B-B1</strain>
        <strain evidence="6 8">FH1-B-C1</strain>
    </source>
</reference>
<keyword evidence="3" id="KW-0804">Transcription</keyword>
<dbReference type="SMART" id="SM00342">
    <property type="entry name" value="HTH_ARAC"/>
    <property type="match status" value="1"/>
</dbReference>
<evidence type="ECO:0000256" key="1">
    <source>
        <dbReference type="ARBA" id="ARBA00023015"/>
    </source>
</evidence>
<feature type="domain" description="HTH araC/xylS-type" evidence="5">
    <location>
        <begin position="241"/>
        <end position="340"/>
    </location>
</feature>
<feature type="transmembrane region" description="Helical" evidence="4">
    <location>
        <begin position="19"/>
        <end position="38"/>
    </location>
</feature>
<keyword evidence="1" id="KW-0805">Transcription regulation</keyword>
<dbReference type="Pfam" id="PF12833">
    <property type="entry name" value="HTH_18"/>
    <property type="match status" value="1"/>
</dbReference>
<evidence type="ECO:0000259" key="5">
    <source>
        <dbReference type="PROSITE" id="PS01124"/>
    </source>
</evidence>
<feature type="transmembrane region" description="Helical" evidence="4">
    <location>
        <begin position="50"/>
        <end position="70"/>
    </location>
</feature>
<dbReference type="PROSITE" id="PS01124">
    <property type="entry name" value="HTH_ARAC_FAMILY_2"/>
    <property type="match status" value="1"/>
</dbReference>
<accession>A0A2M9ZI76</accession>
<evidence type="ECO:0000313" key="9">
    <source>
        <dbReference type="Proteomes" id="UP000231990"/>
    </source>
</evidence>
<dbReference type="EMBL" id="NPDZ01000023">
    <property type="protein sequence ID" value="PJZ71712.1"/>
    <property type="molecule type" value="Genomic_DNA"/>
</dbReference>
<dbReference type="GO" id="GO:0043565">
    <property type="term" value="F:sequence-specific DNA binding"/>
    <property type="evidence" value="ECO:0007669"/>
    <property type="project" value="InterPro"/>
</dbReference>
<feature type="transmembrane region" description="Helical" evidence="4">
    <location>
        <begin position="121"/>
        <end position="139"/>
    </location>
</feature>
<dbReference type="Gene3D" id="1.10.10.60">
    <property type="entry name" value="Homeodomain-like"/>
    <property type="match status" value="2"/>
</dbReference>
<keyword evidence="8" id="KW-1185">Reference proteome</keyword>
<keyword evidence="4" id="KW-0812">Transmembrane</keyword>
<feature type="transmembrane region" description="Helical" evidence="4">
    <location>
        <begin position="82"/>
        <end position="101"/>
    </location>
</feature>
<dbReference type="SUPFAM" id="SSF46689">
    <property type="entry name" value="Homeodomain-like"/>
    <property type="match status" value="1"/>
</dbReference>
<dbReference type="OrthoDB" id="345413at2"/>
<dbReference type="EMBL" id="NPDY01000007">
    <property type="protein sequence ID" value="PJZ69865.1"/>
    <property type="molecule type" value="Genomic_DNA"/>
</dbReference>
<dbReference type="InterPro" id="IPR009057">
    <property type="entry name" value="Homeodomain-like_sf"/>
</dbReference>
<dbReference type="PANTHER" id="PTHR43280:SF29">
    <property type="entry name" value="ARAC-FAMILY TRANSCRIPTIONAL REGULATOR"/>
    <property type="match status" value="1"/>
</dbReference>
<keyword evidence="2" id="KW-0238">DNA-binding</keyword>
<dbReference type="Proteomes" id="UP000231990">
    <property type="component" value="Unassembled WGS sequence"/>
</dbReference>
<protein>
    <submittedName>
        <fullName evidence="7">Transcriptional regulator</fullName>
    </submittedName>
</protein>
<evidence type="ECO:0000256" key="3">
    <source>
        <dbReference type="ARBA" id="ARBA00023163"/>
    </source>
</evidence>
<gene>
    <name evidence="6" type="ORF">CH360_09720</name>
    <name evidence="7" type="ORF">CH373_18070</name>
</gene>